<dbReference type="InterPro" id="IPR016166">
    <property type="entry name" value="FAD-bd_PCMH"/>
</dbReference>
<dbReference type="InterPro" id="IPR036318">
    <property type="entry name" value="FAD-bd_PCMH-like_sf"/>
</dbReference>
<sequence length="461" mass="50186">MRRFFKVEALAKLQKILGSGKIKTQPEELFVYGYDATAGLKNQMPLAVVFPESTEEVVEIVKWANEYKIPLYPRGSGTNLSGGTVPTAKGVVVELNRLNKILEIDLDNLTATVEPGVIINDLNEAVKPYGLIYPPDPGTVTTATMGGSVAECSGGLRGLKYGVTKHYIMGVEAVIGTGELLKFGGKTVKNVTGYDLPALMVGSEGTLGIITKIIVKLIPAPVAKKSFLAVFNSIDDAGNAIAEIIKNRVIPATLEIMDQTTIRTVEKFKNIGLPVDAQAILLVETDGYPEQVEMEAKIIRQVLEKNRGEVSEAKNDEEREKLWEARRAALPALAQVSPTTVLEDATVPRSQVPAMLKRLKEISEKYNLTIGTFGHAGDGNLHPTILTDETNREEWQRVEKAVEEIFKAALELGGTLSGEHGIGMAKNRFLLWEMGEAGVNLLKRLKLAFDPNNILNPGKMA</sequence>
<evidence type="ECO:0000256" key="5">
    <source>
        <dbReference type="ARBA" id="ARBA00023002"/>
    </source>
</evidence>
<dbReference type="STRING" id="246194.CHY_0432"/>
<dbReference type="PANTHER" id="PTHR42934">
    <property type="entry name" value="GLYCOLATE OXIDASE SUBUNIT GLCD"/>
    <property type="match status" value="1"/>
</dbReference>
<dbReference type="Pfam" id="PF02913">
    <property type="entry name" value="FAD-oxidase_C"/>
    <property type="match status" value="1"/>
</dbReference>
<dbReference type="InterPro" id="IPR016169">
    <property type="entry name" value="FAD-bd_PCMH_sub2"/>
</dbReference>
<keyword evidence="3" id="KW-0285">Flavoprotein</keyword>
<dbReference type="InParanoid" id="Q3AEZ1"/>
<accession>Q3AEZ1</accession>
<comment type="similarity">
    <text evidence="2">Belongs to the FAD-binding oxidoreductase/transferase type 4 family.</text>
</comment>
<dbReference type="Proteomes" id="UP000002706">
    <property type="component" value="Chromosome"/>
</dbReference>
<dbReference type="SUPFAM" id="SSF55103">
    <property type="entry name" value="FAD-linked oxidases, C-terminal domain"/>
    <property type="match status" value="1"/>
</dbReference>
<evidence type="ECO:0000313" key="7">
    <source>
        <dbReference type="EMBL" id="ABB14274.1"/>
    </source>
</evidence>
<dbReference type="FunFam" id="3.30.70.2740:FF:000001">
    <property type="entry name" value="D-lactate dehydrogenase mitochondrial"/>
    <property type="match status" value="1"/>
</dbReference>
<dbReference type="Gene3D" id="3.30.465.10">
    <property type="match status" value="1"/>
</dbReference>
<dbReference type="InterPro" id="IPR016171">
    <property type="entry name" value="Vanillyl_alc_oxidase_C-sub2"/>
</dbReference>
<evidence type="ECO:0000259" key="6">
    <source>
        <dbReference type="PROSITE" id="PS51387"/>
    </source>
</evidence>
<dbReference type="AlphaFoldDB" id="Q3AEZ1"/>
<evidence type="ECO:0000256" key="1">
    <source>
        <dbReference type="ARBA" id="ARBA00001974"/>
    </source>
</evidence>
<reference evidence="7 8" key="1">
    <citation type="journal article" date="2005" name="PLoS Genet.">
        <title>Life in hot carbon monoxide: the complete genome sequence of Carboxydothermus hydrogenoformans Z-2901.</title>
        <authorList>
            <person name="Wu M."/>
            <person name="Ren Q."/>
            <person name="Durkin A.S."/>
            <person name="Daugherty S.C."/>
            <person name="Brinkac L.M."/>
            <person name="Dodson R.J."/>
            <person name="Madupu R."/>
            <person name="Sullivan S.A."/>
            <person name="Kolonay J.F."/>
            <person name="Haft D.H."/>
            <person name="Nelson W.C."/>
            <person name="Tallon L.J."/>
            <person name="Jones K.M."/>
            <person name="Ulrich L.E."/>
            <person name="Gonzalez J.M."/>
            <person name="Zhulin I.B."/>
            <person name="Robb F.T."/>
            <person name="Eisen J.A."/>
        </authorList>
    </citation>
    <scope>NUCLEOTIDE SEQUENCE [LARGE SCALE GENOMIC DNA]</scope>
    <source>
        <strain evidence="8">ATCC BAA-161 / DSM 6008 / Z-2901</strain>
    </source>
</reference>
<dbReference type="Gene3D" id="3.30.70.2740">
    <property type="match status" value="1"/>
</dbReference>
<dbReference type="InterPro" id="IPR016164">
    <property type="entry name" value="FAD-linked_Oxase-like_C"/>
</dbReference>
<evidence type="ECO:0000256" key="4">
    <source>
        <dbReference type="ARBA" id="ARBA00022827"/>
    </source>
</evidence>
<dbReference type="GO" id="GO:0071949">
    <property type="term" value="F:FAD binding"/>
    <property type="evidence" value="ECO:0007669"/>
    <property type="project" value="InterPro"/>
</dbReference>
<dbReference type="KEGG" id="chy:CHY_0432"/>
<dbReference type="InterPro" id="IPR004113">
    <property type="entry name" value="FAD-bd_oxidored_4_C"/>
</dbReference>
<gene>
    <name evidence="7" type="ordered locus">CHY_0432</name>
</gene>
<dbReference type="eggNOG" id="COG0277">
    <property type="taxonomic scope" value="Bacteria"/>
</dbReference>
<evidence type="ECO:0000256" key="3">
    <source>
        <dbReference type="ARBA" id="ARBA00022630"/>
    </source>
</evidence>
<evidence type="ECO:0000256" key="2">
    <source>
        <dbReference type="ARBA" id="ARBA00008000"/>
    </source>
</evidence>
<keyword evidence="4" id="KW-0274">FAD</keyword>
<dbReference type="InterPro" id="IPR051914">
    <property type="entry name" value="FAD-linked_OxidoTrans_Type4"/>
</dbReference>
<evidence type="ECO:0000313" key="8">
    <source>
        <dbReference type="Proteomes" id="UP000002706"/>
    </source>
</evidence>
<proteinExistence type="inferred from homology"/>
<organism evidence="7 8">
    <name type="scientific">Carboxydothermus hydrogenoformans (strain ATCC BAA-161 / DSM 6008 / Z-2901)</name>
    <dbReference type="NCBI Taxonomy" id="246194"/>
    <lineage>
        <taxon>Bacteria</taxon>
        <taxon>Bacillati</taxon>
        <taxon>Bacillota</taxon>
        <taxon>Clostridia</taxon>
        <taxon>Thermoanaerobacterales</taxon>
        <taxon>Thermoanaerobacteraceae</taxon>
        <taxon>Carboxydothermus</taxon>
    </lineage>
</organism>
<dbReference type="EMBL" id="CP000141">
    <property type="protein sequence ID" value="ABB14274.1"/>
    <property type="molecule type" value="Genomic_DNA"/>
</dbReference>
<dbReference type="FunCoup" id="Q3AEZ1">
    <property type="interactions" value="316"/>
</dbReference>
<dbReference type="SUPFAM" id="SSF56176">
    <property type="entry name" value="FAD-binding/transporter-associated domain-like"/>
    <property type="match status" value="1"/>
</dbReference>
<dbReference type="FunFam" id="1.10.45.10:FF:000001">
    <property type="entry name" value="D-lactate dehydrogenase mitochondrial"/>
    <property type="match status" value="1"/>
</dbReference>
<dbReference type="OrthoDB" id="9767256at2"/>
<name>Q3AEZ1_CARHZ</name>
<dbReference type="Pfam" id="PF01565">
    <property type="entry name" value="FAD_binding_4"/>
    <property type="match status" value="1"/>
</dbReference>
<dbReference type="InterPro" id="IPR006094">
    <property type="entry name" value="Oxid_FAD_bind_N"/>
</dbReference>
<dbReference type="GO" id="GO:0016491">
    <property type="term" value="F:oxidoreductase activity"/>
    <property type="evidence" value="ECO:0007669"/>
    <property type="project" value="UniProtKB-KW"/>
</dbReference>
<keyword evidence="8" id="KW-1185">Reference proteome</keyword>
<feature type="domain" description="FAD-binding PCMH-type" evidence="6">
    <location>
        <begin position="41"/>
        <end position="220"/>
    </location>
</feature>
<keyword evidence="5" id="KW-0560">Oxidoreductase</keyword>
<dbReference type="PROSITE" id="PS51387">
    <property type="entry name" value="FAD_PCMH"/>
    <property type="match status" value="1"/>
</dbReference>
<dbReference type="Gene3D" id="1.10.45.10">
    <property type="entry name" value="Vanillyl-alcohol Oxidase, Chain A, domain 4"/>
    <property type="match status" value="1"/>
</dbReference>
<protein>
    <submittedName>
        <fullName evidence="7">Putative glycolate oxidase, GlcD subunit</fullName>
    </submittedName>
</protein>
<dbReference type="PANTHER" id="PTHR42934:SF2">
    <property type="entry name" value="GLYCOLATE OXIDASE SUBUNIT GLCD"/>
    <property type="match status" value="1"/>
</dbReference>
<dbReference type="HOGENOM" id="CLU_017779_9_2_9"/>
<comment type="cofactor">
    <cofactor evidence="1">
        <name>FAD</name>
        <dbReference type="ChEBI" id="CHEBI:57692"/>
    </cofactor>
</comment>